<protein>
    <submittedName>
        <fullName evidence="1">Uncharacterized protein</fullName>
    </submittedName>
</protein>
<evidence type="ECO:0000313" key="2">
    <source>
        <dbReference type="Proteomes" id="UP000236291"/>
    </source>
</evidence>
<feature type="non-terminal residue" evidence="1">
    <location>
        <position position="47"/>
    </location>
</feature>
<reference evidence="1 2" key="2">
    <citation type="journal article" date="2017" name="Front. Plant Sci.">
        <title>Gene Classification and Mining of Molecular Markers Useful in Red Clover (Trifolium pratense) Breeding.</title>
        <authorList>
            <person name="Istvanek J."/>
            <person name="Dluhosova J."/>
            <person name="Dluhos P."/>
            <person name="Patkova L."/>
            <person name="Nedelnik J."/>
            <person name="Repkova J."/>
        </authorList>
    </citation>
    <scope>NUCLEOTIDE SEQUENCE [LARGE SCALE GENOMIC DNA]</scope>
    <source>
        <strain evidence="2">cv. Tatra</strain>
        <tissue evidence="1">Young leaves</tissue>
    </source>
</reference>
<gene>
    <name evidence="1" type="ORF">L195_g058086</name>
</gene>
<reference evidence="1 2" key="1">
    <citation type="journal article" date="2014" name="Am. J. Bot.">
        <title>Genome assembly and annotation for red clover (Trifolium pratense; Fabaceae).</title>
        <authorList>
            <person name="Istvanek J."/>
            <person name="Jaros M."/>
            <person name="Krenek A."/>
            <person name="Repkova J."/>
        </authorList>
    </citation>
    <scope>NUCLEOTIDE SEQUENCE [LARGE SCALE GENOMIC DNA]</scope>
    <source>
        <strain evidence="2">cv. Tatra</strain>
        <tissue evidence="1">Young leaves</tissue>
    </source>
</reference>
<sequence>MTEEAVGKQITCLSCRELVMSWRPRHVLTWSGRPPLIGLCPKFRASG</sequence>
<evidence type="ECO:0000313" key="1">
    <source>
        <dbReference type="EMBL" id="PNX56191.1"/>
    </source>
</evidence>
<dbReference type="Proteomes" id="UP000236291">
    <property type="component" value="Unassembled WGS sequence"/>
</dbReference>
<organism evidence="1 2">
    <name type="scientific">Trifolium pratense</name>
    <name type="common">Red clover</name>
    <dbReference type="NCBI Taxonomy" id="57577"/>
    <lineage>
        <taxon>Eukaryota</taxon>
        <taxon>Viridiplantae</taxon>
        <taxon>Streptophyta</taxon>
        <taxon>Embryophyta</taxon>
        <taxon>Tracheophyta</taxon>
        <taxon>Spermatophyta</taxon>
        <taxon>Magnoliopsida</taxon>
        <taxon>eudicotyledons</taxon>
        <taxon>Gunneridae</taxon>
        <taxon>Pentapetalae</taxon>
        <taxon>rosids</taxon>
        <taxon>fabids</taxon>
        <taxon>Fabales</taxon>
        <taxon>Fabaceae</taxon>
        <taxon>Papilionoideae</taxon>
        <taxon>50 kb inversion clade</taxon>
        <taxon>NPAAA clade</taxon>
        <taxon>Hologalegina</taxon>
        <taxon>IRL clade</taxon>
        <taxon>Trifolieae</taxon>
        <taxon>Trifolium</taxon>
    </lineage>
</organism>
<comment type="caution">
    <text evidence="1">The sequence shown here is derived from an EMBL/GenBank/DDBJ whole genome shotgun (WGS) entry which is preliminary data.</text>
</comment>
<dbReference type="AlphaFoldDB" id="A0A2K3JQ67"/>
<name>A0A2K3JQ67_TRIPR</name>
<dbReference type="EMBL" id="ASHM01118608">
    <property type="protein sequence ID" value="PNX56191.1"/>
    <property type="molecule type" value="Genomic_DNA"/>
</dbReference>
<proteinExistence type="predicted"/>
<accession>A0A2K3JQ67</accession>